<dbReference type="InterPro" id="IPR012337">
    <property type="entry name" value="RNaseH-like_sf"/>
</dbReference>
<feature type="chain" id="PRO_5041918847" description="RNA-directed DNA polymerase" evidence="8">
    <location>
        <begin position="20"/>
        <end position="1124"/>
    </location>
</feature>
<dbReference type="GO" id="GO:0042575">
    <property type="term" value="C:DNA polymerase complex"/>
    <property type="evidence" value="ECO:0007669"/>
    <property type="project" value="UniProtKB-ARBA"/>
</dbReference>
<dbReference type="CDD" id="cd00303">
    <property type="entry name" value="retropepsin_like"/>
    <property type="match status" value="1"/>
</dbReference>
<evidence type="ECO:0000256" key="7">
    <source>
        <dbReference type="ARBA" id="ARBA00023268"/>
    </source>
</evidence>
<dbReference type="EMBL" id="JAHWGI010000538">
    <property type="protein sequence ID" value="KAK3916529.1"/>
    <property type="molecule type" value="Genomic_DNA"/>
</dbReference>
<keyword evidence="2" id="KW-0808">Transferase</keyword>
<evidence type="ECO:0000313" key="12">
    <source>
        <dbReference type="Proteomes" id="UP001219518"/>
    </source>
</evidence>
<dbReference type="Proteomes" id="UP001219518">
    <property type="component" value="Unassembled WGS sequence"/>
</dbReference>
<dbReference type="InterPro" id="IPR000477">
    <property type="entry name" value="RT_dom"/>
</dbReference>
<keyword evidence="5" id="KW-0378">Hydrolase</keyword>
<keyword evidence="7" id="KW-0511">Multifunctional enzyme</keyword>
<dbReference type="PROSITE" id="PS50994">
    <property type="entry name" value="INTEGRASE"/>
    <property type="match status" value="1"/>
</dbReference>
<reference evidence="11" key="2">
    <citation type="journal article" date="2023" name="BMC Genomics">
        <title>Pest status, molecular evolution, and epigenetic factors derived from the genome assembly of Frankliniella fusca, a thysanopteran phytovirus vector.</title>
        <authorList>
            <person name="Catto M.A."/>
            <person name="Labadie P.E."/>
            <person name="Jacobson A.L."/>
            <person name="Kennedy G.G."/>
            <person name="Srinivasan R."/>
            <person name="Hunt B.G."/>
        </authorList>
    </citation>
    <scope>NUCLEOTIDE SEQUENCE</scope>
    <source>
        <strain evidence="11">PL_HMW_Pooled</strain>
    </source>
</reference>
<dbReference type="GO" id="GO:0003676">
    <property type="term" value="F:nucleic acid binding"/>
    <property type="evidence" value="ECO:0007669"/>
    <property type="project" value="InterPro"/>
</dbReference>
<dbReference type="FunFam" id="3.30.70.270:FF:000020">
    <property type="entry name" value="Transposon Tf2-6 polyprotein-like Protein"/>
    <property type="match status" value="1"/>
</dbReference>
<dbReference type="Gene3D" id="2.40.70.10">
    <property type="entry name" value="Acid Proteases"/>
    <property type="match status" value="1"/>
</dbReference>
<feature type="domain" description="Integrase catalytic" evidence="10">
    <location>
        <begin position="823"/>
        <end position="981"/>
    </location>
</feature>
<protein>
    <recommendedName>
        <fullName evidence="1">RNA-directed DNA polymerase</fullName>
        <ecNumber evidence="1">2.7.7.49</ecNumber>
    </recommendedName>
</protein>
<dbReference type="GO" id="GO:0004519">
    <property type="term" value="F:endonuclease activity"/>
    <property type="evidence" value="ECO:0007669"/>
    <property type="project" value="UniProtKB-KW"/>
</dbReference>
<dbReference type="FunFam" id="3.10.20.370:FF:000001">
    <property type="entry name" value="Retrovirus-related Pol polyprotein from transposon 17.6-like protein"/>
    <property type="match status" value="1"/>
</dbReference>
<dbReference type="Pfam" id="PF17919">
    <property type="entry name" value="RT_RNaseH_2"/>
    <property type="match status" value="1"/>
</dbReference>
<dbReference type="InterPro" id="IPR041577">
    <property type="entry name" value="RT_RNaseH_2"/>
</dbReference>
<keyword evidence="6" id="KW-0695">RNA-directed DNA polymerase</keyword>
<dbReference type="InterPro" id="IPR001584">
    <property type="entry name" value="Integrase_cat-core"/>
</dbReference>
<keyword evidence="8" id="KW-0732">Signal</keyword>
<feature type="domain" description="Reverse transcriptase" evidence="9">
    <location>
        <begin position="269"/>
        <end position="448"/>
    </location>
</feature>
<dbReference type="Gene3D" id="3.30.420.10">
    <property type="entry name" value="Ribonuclease H-like superfamily/Ribonuclease H"/>
    <property type="match status" value="1"/>
</dbReference>
<dbReference type="SUPFAM" id="SSF53098">
    <property type="entry name" value="Ribonuclease H-like"/>
    <property type="match status" value="1"/>
</dbReference>
<comment type="caution">
    <text evidence="11">The sequence shown here is derived from an EMBL/GenBank/DDBJ whole genome shotgun (WGS) entry which is preliminary data.</text>
</comment>
<dbReference type="PROSITE" id="PS50878">
    <property type="entry name" value="RT_POL"/>
    <property type="match status" value="1"/>
</dbReference>
<dbReference type="Pfam" id="PF00665">
    <property type="entry name" value="rve"/>
    <property type="match status" value="1"/>
</dbReference>
<sequence>MITIFDVTVLALLDSGAEATCASDGLWLELQQHHASIPQLPLRGVTLTGAVGAKSTKVTKQAMLPLTLGGWHEDVPTLIVPGLMRKLILGADFLDNHGGVLDFSVHQLFLHGAREGGVAFASCVQVRMSSTARVGAVATWEGDNHLHLTEEQVEALRAEGTLRRCDPRVNLAVREQSHRTVVASLSTTPTTEDKIRAAVQAAETASDEQKSELYTVLLKYSEIFRARPGCIRGYTPVLQLTDPSGFVEKQYPLPLAYEGALDRLIQQWQDWGIITRAPSNYISPLVTAPKKDGSIRACIDGRRISRVLVPDPERPQPAEELMARHYGARWLTTMDASMGYLHIALRPQDRQYLAFLYKGRSYVFCRLVYGTAVSGAHFIRAMDMVLGTECLSFTSIYVDDELFTAPTWELHIQRLDLLLQRHLQHDVSINLEKSKFCRTAVPFLGVILTPSGQSPDPDYTRAIREFPEPRSVTHLLKFLGVCNFYRKFTPFFAEHTAQLVPLLRKGVRWGWTPEHRAAFDRLKAAFLDTVMLAYPIPGEDFLIRSDSSDYAIAAVLSQVDPRDGEEAVIAFMSRTLKGPETRYNICEKECLAVVFALQKWSGLVMGSKITVETDNKSVSFLMKCRLHTARLSRWVMFMSNFRLTVRHIPGATNLISDVLSRFPPSEPGQPDAEHRGDIILARIATEERPMCDVIRRLGPAQRDDPTLVSIIELLEAAAPPTTNGRAARLAQHHLLFGGVLFRRAGRNPVWRAVVPVSLQSDIIVAAHLSIGHFGARKVVTVLQERFTWRHMEKHIRKKLATCDLCQRAKHRTVRHEGEHHHILASAPGELALTDLYGPLPPGPGAVQYVLVIVDACTKHVALYALRQARAPAMVRRVLEDYIPKHGPVRKMLSDHGTQYTSKAWVQGLEKAGTLVVYSTIRHPQSNPAERVMRTLGQMFRIYCHDQHTRWPRLLGQIESWINNTVHDSIGTTPAFLHHGRHPTWKWRELLPLPPCPGAAPPTREEALQRAAARARAGAAQRKQRHDARGPATTYKEGDLVLLRTEHHSDKADRVIQKFFLLFEGPFVVARRAAPNAYLLADRDGREVGTHNIVNLRPYRTEDAGQPGAAVVSPLGTTALGGRRT</sequence>
<dbReference type="Pfam" id="PF00078">
    <property type="entry name" value="RVT_1"/>
    <property type="match status" value="1"/>
</dbReference>
<dbReference type="Gene3D" id="3.30.70.270">
    <property type="match status" value="2"/>
</dbReference>
<evidence type="ECO:0000256" key="5">
    <source>
        <dbReference type="ARBA" id="ARBA00022759"/>
    </source>
</evidence>
<dbReference type="FunFam" id="1.10.340.70:FF:000001">
    <property type="entry name" value="Retrovirus-related Pol polyprotein from transposon gypsy-like Protein"/>
    <property type="match status" value="1"/>
</dbReference>
<dbReference type="Gene3D" id="3.10.10.10">
    <property type="entry name" value="HIV Type 1 Reverse Transcriptase, subunit A, domain 1"/>
    <property type="match status" value="1"/>
</dbReference>
<keyword evidence="3" id="KW-0548">Nucleotidyltransferase</keyword>
<evidence type="ECO:0000256" key="4">
    <source>
        <dbReference type="ARBA" id="ARBA00022722"/>
    </source>
</evidence>
<dbReference type="InterPro" id="IPR043502">
    <property type="entry name" value="DNA/RNA_pol_sf"/>
</dbReference>
<evidence type="ECO:0000313" key="11">
    <source>
        <dbReference type="EMBL" id="KAK3916529.1"/>
    </source>
</evidence>
<dbReference type="InterPro" id="IPR050951">
    <property type="entry name" value="Retrovirus_Pol_polyprotein"/>
</dbReference>
<evidence type="ECO:0000256" key="2">
    <source>
        <dbReference type="ARBA" id="ARBA00022679"/>
    </source>
</evidence>
<organism evidence="11 12">
    <name type="scientific">Frankliniella fusca</name>
    <dbReference type="NCBI Taxonomy" id="407009"/>
    <lineage>
        <taxon>Eukaryota</taxon>
        <taxon>Metazoa</taxon>
        <taxon>Ecdysozoa</taxon>
        <taxon>Arthropoda</taxon>
        <taxon>Hexapoda</taxon>
        <taxon>Insecta</taxon>
        <taxon>Pterygota</taxon>
        <taxon>Neoptera</taxon>
        <taxon>Paraneoptera</taxon>
        <taxon>Thysanoptera</taxon>
        <taxon>Terebrantia</taxon>
        <taxon>Thripoidea</taxon>
        <taxon>Thripidae</taxon>
        <taxon>Frankliniella</taxon>
    </lineage>
</organism>
<evidence type="ECO:0000259" key="9">
    <source>
        <dbReference type="PROSITE" id="PS50878"/>
    </source>
</evidence>
<feature type="signal peptide" evidence="8">
    <location>
        <begin position="1"/>
        <end position="19"/>
    </location>
</feature>
<dbReference type="SUPFAM" id="SSF50630">
    <property type="entry name" value="Acid proteases"/>
    <property type="match status" value="1"/>
</dbReference>
<keyword evidence="5" id="KW-0255">Endonuclease</keyword>
<dbReference type="Gene3D" id="1.10.340.70">
    <property type="match status" value="1"/>
</dbReference>
<dbReference type="Pfam" id="PF17921">
    <property type="entry name" value="Integrase_H2C2"/>
    <property type="match status" value="1"/>
</dbReference>
<dbReference type="GO" id="GO:0003964">
    <property type="term" value="F:RNA-directed DNA polymerase activity"/>
    <property type="evidence" value="ECO:0007669"/>
    <property type="project" value="UniProtKB-KW"/>
</dbReference>
<dbReference type="CDD" id="cd09274">
    <property type="entry name" value="RNase_HI_RT_Ty3"/>
    <property type="match status" value="1"/>
</dbReference>
<evidence type="ECO:0000256" key="6">
    <source>
        <dbReference type="ARBA" id="ARBA00022918"/>
    </source>
</evidence>
<dbReference type="InterPro" id="IPR041588">
    <property type="entry name" value="Integrase_H2C2"/>
</dbReference>
<evidence type="ECO:0000256" key="1">
    <source>
        <dbReference type="ARBA" id="ARBA00012493"/>
    </source>
</evidence>
<dbReference type="InterPro" id="IPR043128">
    <property type="entry name" value="Rev_trsase/Diguanyl_cyclase"/>
</dbReference>
<dbReference type="InterPro" id="IPR036397">
    <property type="entry name" value="RNaseH_sf"/>
</dbReference>
<keyword evidence="4" id="KW-0540">Nuclease</keyword>
<proteinExistence type="predicted"/>
<evidence type="ECO:0000256" key="8">
    <source>
        <dbReference type="SAM" id="SignalP"/>
    </source>
</evidence>
<keyword evidence="12" id="KW-1185">Reference proteome</keyword>
<dbReference type="Gene3D" id="3.10.20.370">
    <property type="match status" value="1"/>
</dbReference>
<dbReference type="SUPFAM" id="SSF56672">
    <property type="entry name" value="DNA/RNA polymerases"/>
    <property type="match status" value="1"/>
</dbReference>
<dbReference type="EC" id="2.7.7.49" evidence="1"/>
<evidence type="ECO:0000256" key="3">
    <source>
        <dbReference type="ARBA" id="ARBA00022695"/>
    </source>
</evidence>
<reference evidence="11" key="1">
    <citation type="submission" date="2021-07" db="EMBL/GenBank/DDBJ databases">
        <authorList>
            <person name="Catto M.A."/>
            <person name="Jacobson A."/>
            <person name="Kennedy G."/>
            <person name="Labadie P."/>
            <person name="Hunt B.G."/>
            <person name="Srinivasan R."/>
        </authorList>
    </citation>
    <scope>NUCLEOTIDE SEQUENCE</scope>
    <source>
        <strain evidence="11">PL_HMW_Pooled</strain>
        <tissue evidence="11">Head</tissue>
    </source>
</reference>
<dbReference type="AlphaFoldDB" id="A0AAE1H829"/>
<dbReference type="InterPro" id="IPR021109">
    <property type="entry name" value="Peptidase_aspartic_dom_sf"/>
</dbReference>
<dbReference type="CDD" id="cd01647">
    <property type="entry name" value="RT_LTR"/>
    <property type="match status" value="1"/>
</dbReference>
<name>A0AAE1H829_9NEOP</name>
<dbReference type="PANTHER" id="PTHR37984:SF5">
    <property type="entry name" value="PROTEIN NYNRIN-LIKE"/>
    <property type="match status" value="1"/>
</dbReference>
<dbReference type="GO" id="GO:0015074">
    <property type="term" value="P:DNA integration"/>
    <property type="evidence" value="ECO:0007669"/>
    <property type="project" value="InterPro"/>
</dbReference>
<dbReference type="PANTHER" id="PTHR37984">
    <property type="entry name" value="PROTEIN CBG26694"/>
    <property type="match status" value="1"/>
</dbReference>
<evidence type="ECO:0000259" key="10">
    <source>
        <dbReference type="PROSITE" id="PS50994"/>
    </source>
</evidence>
<gene>
    <name evidence="11" type="ORF">KUF71_025644</name>
</gene>
<accession>A0AAE1H829</accession>